<comment type="caution">
    <text evidence="3">The sequence shown here is derived from an EMBL/GenBank/DDBJ whole genome shotgun (WGS) entry which is preliminary data.</text>
</comment>
<evidence type="ECO:0000256" key="1">
    <source>
        <dbReference type="ARBA" id="ARBA00023002"/>
    </source>
</evidence>
<dbReference type="PRINTS" id="PR00080">
    <property type="entry name" value="SDRFAMILY"/>
</dbReference>
<sequence length="300" mass="32756">MSKKVVVITGANSGLGLETAKHFLSKNDLVVMAVRDITKGEAAKEELLQLYPDGKIDVLYLDLAKLTTVREFAAAFAKKYKAVDLLINNAGVMIPPYTKTAEGFELQFGANHLGHFALTGLLLPLLEKGEHSRVVTLSSIAHRNGVIDFDNLDGSKGYKPMKFYSQSKLANILFAKGLDELLKQHGCKTISLSAHPGISSTNLFRVGKDKTPWYIKPLMNLFAQSAEKGALPTIMAATDKTLVGGEYIGPDGVGNRKGNPTIEVPHKKVYNKETMEKLWNVSEELTSISFDFQGNTQVTG</sequence>
<dbReference type="NCBIfam" id="NF004846">
    <property type="entry name" value="PRK06197.1"/>
    <property type="match status" value="1"/>
</dbReference>
<accession>A0ABS6K1Z8</accession>
<organism evidence="3 4">
    <name type="scientific">Evansella alkalicola</name>
    <dbReference type="NCBI Taxonomy" id="745819"/>
    <lineage>
        <taxon>Bacteria</taxon>
        <taxon>Bacillati</taxon>
        <taxon>Bacillota</taxon>
        <taxon>Bacilli</taxon>
        <taxon>Bacillales</taxon>
        <taxon>Bacillaceae</taxon>
        <taxon>Evansella</taxon>
    </lineage>
</organism>
<protein>
    <submittedName>
        <fullName evidence="3">SDR family NAD(P)-dependent oxidoreductase</fullName>
    </submittedName>
</protein>
<gene>
    <name evidence="3" type="ORF">KS407_19145</name>
</gene>
<dbReference type="EMBL" id="JAHQCR010000082">
    <property type="protein sequence ID" value="MBU9723537.1"/>
    <property type="molecule type" value="Genomic_DNA"/>
</dbReference>
<keyword evidence="1" id="KW-0560">Oxidoreductase</keyword>
<dbReference type="InterPro" id="IPR036291">
    <property type="entry name" value="NAD(P)-bd_dom_sf"/>
</dbReference>
<dbReference type="PRINTS" id="PR00081">
    <property type="entry name" value="GDHRDH"/>
</dbReference>
<dbReference type="Proteomes" id="UP000790580">
    <property type="component" value="Unassembled WGS sequence"/>
</dbReference>
<dbReference type="RefSeq" id="WP_176371294.1">
    <property type="nucleotide sequence ID" value="NZ_JAHQCR010000082.1"/>
</dbReference>
<dbReference type="SUPFAM" id="SSF51735">
    <property type="entry name" value="NAD(P)-binding Rossmann-fold domains"/>
    <property type="match status" value="1"/>
</dbReference>
<evidence type="ECO:0000313" key="4">
    <source>
        <dbReference type="Proteomes" id="UP000790580"/>
    </source>
</evidence>
<evidence type="ECO:0000256" key="2">
    <source>
        <dbReference type="RuleBase" id="RU000363"/>
    </source>
</evidence>
<evidence type="ECO:0000313" key="3">
    <source>
        <dbReference type="EMBL" id="MBU9723537.1"/>
    </source>
</evidence>
<dbReference type="PANTHER" id="PTHR43157:SF31">
    <property type="entry name" value="PHOSPHATIDYLINOSITOL-GLYCAN BIOSYNTHESIS CLASS F PROTEIN"/>
    <property type="match status" value="1"/>
</dbReference>
<keyword evidence="4" id="KW-1185">Reference proteome</keyword>
<reference evidence="3 4" key="1">
    <citation type="submission" date="2021-06" db="EMBL/GenBank/DDBJ databases">
        <title>Bacillus sp. RD4P76, an endophyte from a halophyte.</title>
        <authorList>
            <person name="Sun J.-Q."/>
        </authorList>
    </citation>
    <scope>NUCLEOTIDE SEQUENCE [LARGE SCALE GENOMIC DNA]</scope>
    <source>
        <strain evidence="3 4">JCM 17098</strain>
    </source>
</reference>
<proteinExistence type="inferred from homology"/>
<dbReference type="Pfam" id="PF00106">
    <property type="entry name" value="adh_short"/>
    <property type="match status" value="1"/>
</dbReference>
<name>A0ABS6K1Z8_9BACI</name>
<dbReference type="Gene3D" id="3.40.50.720">
    <property type="entry name" value="NAD(P)-binding Rossmann-like Domain"/>
    <property type="match status" value="1"/>
</dbReference>
<comment type="similarity">
    <text evidence="2">Belongs to the short-chain dehydrogenases/reductases (SDR) family.</text>
</comment>
<dbReference type="InterPro" id="IPR002347">
    <property type="entry name" value="SDR_fam"/>
</dbReference>
<dbReference type="PANTHER" id="PTHR43157">
    <property type="entry name" value="PHOSPHATIDYLINOSITOL-GLYCAN BIOSYNTHESIS CLASS F PROTEIN-RELATED"/>
    <property type="match status" value="1"/>
</dbReference>